<comment type="subcellular location">
    <subcellularLocation>
        <location evidence="1">Membrane</location>
    </subcellularLocation>
</comment>
<evidence type="ECO:0000256" key="7">
    <source>
        <dbReference type="ARBA" id="ARBA00023002"/>
    </source>
</evidence>
<dbReference type="PRINTS" id="PR00463">
    <property type="entry name" value="EP450I"/>
</dbReference>
<dbReference type="GO" id="GO:0004497">
    <property type="term" value="F:monooxygenase activity"/>
    <property type="evidence" value="ECO:0007669"/>
    <property type="project" value="UniProtKB-KW"/>
</dbReference>
<name>A0A2G5C2X7_AQUCA</name>
<evidence type="ECO:0000256" key="3">
    <source>
        <dbReference type="ARBA" id="ARBA00022617"/>
    </source>
</evidence>
<evidence type="ECO:0000256" key="6">
    <source>
        <dbReference type="ARBA" id="ARBA00022989"/>
    </source>
</evidence>
<evidence type="ECO:0000256" key="12">
    <source>
        <dbReference type="RuleBase" id="RU000461"/>
    </source>
</evidence>
<protein>
    <recommendedName>
        <fullName evidence="15">Cytochrome P450</fullName>
    </recommendedName>
</protein>
<dbReference type="AlphaFoldDB" id="A0A2G5C2X7"/>
<evidence type="ECO:0000256" key="4">
    <source>
        <dbReference type="ARBA" id="ARBA00022692"/>
    </source>
</evidence>
<evidence type="ECO:0000313" key="14">
    <source>
        <dbReference type="Proteomes" id="UP000230069"/>
    </source>
</evidence>
<keyword evidence="9 12" id="KW-0503">Monooxygenase</keyword>
<dbReference type="GO" id="GO:0020037">
    <property type="term" value="F:heme binding"/>
    <property type="evidence" value="ECO:0007669"/>
    <property type="project" value="InterPro"/>
</dbReference>
<keyword evidence="3 11" id="KW-0349">Heme</keyword>
<reference evidence="13 14" key="1">
    <citation type="submission" date="2017-09" db="EMBL/GenBank/DDBJ databases">
        <title>WGS assembly of Aquilegia coerulea Goldsmith.</title>
        <authorList>
            <person name="Hodges S."/>
            <person name="Kramer E."/>
            <person name="Nordborg M."/>
            <person name="Tomkins J."/>
            <person name="Borevitz J."/>
            <person name="Derieg N."/>
            <person name="Yan J."/>
            <person name="Mihaltcheva S."/>
            <person name="Hayes R.D."/>
            <person name="Rokhsar D."/>
        </authorList>
    </citation>
    <scope>NUCLEOTIDE SEQUENCE [LARGE SCALE GENOMIC DNA]</scope>
    <source>
        <strain evidence="14">cv. Goldsmith</strain>
    </source>
</reference>
<evidence type="ECO:0000256" key="1">
    <source>
        <dbReference type="ARBA" id="ARBA00004370"/>
    </source>
</evidence>
<dbReference type="PROSITE" id="PS00086">
    <property type="entry name" value="CYTOCHROME_P450"/>
    <property type="match status" value="1"/>
</dbReference>
<keyword evidence="14" id="KW-1185">Reference proteome</keyword>
<evidence type="ECO:0000256" key="11">
    <source>
        <dbReference type="PIRSR" id="PIRSR602401-1"/>
    </source>
</evidence>
<dbReference type="GO" id="GO:0016020">
    <property type="term" value="C:membrane"/>
    <property type="evidence" value="ECO:0007669"/>
    <property type="project" value="UniProtKB-SubCell"/>
</dbReference>
<dbReference type="OrthoDB" id="1470350at2759"/>
<dbReference type="InterPro" id="IPR018247">
    <property type="entry name" value="EF_Hand_1_Ca_BS"/>
</dbReference>
<dbReference type="InterPro" id="IPR002401">
    <property type="entry name" value="Cyt_P450_E_grp-I"/>
</dbReference>
<dbReference type="GO" id="GO:0005506">
    <property type="term" value="F:iron ion binding"/>
    <property type="evidence" value="ECO:0007669"/>
    <property type="project" value="InterPro"/>
</dbReference>
<evidence type="ECO:0000313" key="13">
    <source>
        <dbReference type="EMBL" id="PIA25649.1"/>
    </source>
</evidence>
<dbReference type="GO" id="GO:0044550">
    <property type="term" value="P:secondary metabolite biosynthetic process"/>
    <property type="evidence" value="ECO:0007669"/>
    <property type="project" value="UniProtKB-ARBA"/>
</dbReference>
<keyword evidence="10" id="KW-0472">Membrane</keyword>
<dbReference type="PRINTS" id="PR00385">
    <property type="entry name" value="P450"/>
</dbReference>
<dbReference type="GO" id="GO:0016705">
    <property type="term" value="F:oxidoreductase activity, acting on paired donors, with incorporation or reduction of molecular oxygen"/>
    <property type="evidence" value="ECO:0007669"/>
    <property type="project" value="InterPro"/>
</dbReference>
<evidence type="ECO:0000256" key="9">
    <source>
        <dbReference type="ARBA" id="ARBA00023033"/>
    </source>
</evidence>
<dbReference type="InterPro" id="IPR017972">
    <property type="entry name" value="Cyt_P450_CS"/>
</dbReference>
<proteinExistence type="inferred from homology"/>
<evidence type="ECO:0000256" key="2">
    <source>
        <dbReference type="ARBA" id="ARBA00010617"/>
    </source>
</evidence>
<keyword evidence="8 11" id="KW-0408">Iron</keyword>
<keyword evidence="6" id="KW-1133">Transmembrane helix</keyword>
<dbReference type="PANTHER" id="PTHR24282:SF20">
    <property type="entry name" value="CYTOCHROME P450 CYP749A22-LIKE"/>
    <property type="match status" value="1"/>
</dbReference>
<evidence type="ECO:0000256" key="8">
    <source>
        <dbReference type="ARBA" id="ARBA00023004"/>
    </source>
</evidence>
<keyword evidence="7 12" id="KW-0560">Oxidoreductase</keyword>
<comment type="similarity">
    <text evidence="2 12">Belongs to the cytochrome P450 family.</text>
</comment>
<dbReference type="SUPFAM" id="SSF48264">
    <property type="entry name" value="Cytochrome P450"/>
    <property type="match status" value="1"/>
</dbReference>
<sequence length="478" mass="54743">MNSQGIKGPSYKFLHGNTKQVFNMTRNCLRSPMKLTNCIFPRVQPHLHLWTKTYGLNFLIWHGSIPQLSLNQPDLIKEVLNNGNELLYPKPEPYPYLKKLLGDGLATIRGGKKWSKKRKLVNHAFHGENLKNMMPKMVSCIENMLQRWEHLDGKEIEVLEEFRVLTSDVISKTAFGSNYIEGREIFGMLTKLMSIMAANTNKIKLPIIGKFVKSSDEREADKLALKIRESFVEIIRRRQEQIPNGELTGYGSDFLGLLVDANRDSDEDKRISVDDIIDECKTFYTAGHETTMVLLTWTMFLLAIHSDWQEKARKEVFAIFGEKPPNVEENSIAKLKTMTMIVNESLRLYPPVLVLRRITDHQVRLKDILLPPNMEIQISPLLCHSDPQFWGEDVHLFKPDRFMEGVANAAKTTNVYLPFGIGPRMCVGMNFATIEAKLALSMILKRYSFTLSPSYVHSPIQHVTTRPQHGVQIILHAL</sequence>
<dbReference type="STRING" id="218851.A0A2G5C2X7"/>
<comment type="cofactor">
    <cofactor evidence="11">
        <name>heme</name>
        <dbReference type="ChEBI" id="CHEBI:30413"/>
    </cofactor>
</comment>
<evidence type="ECO:0000256" key="5">
    <source>
        <dbReference type="ARBA" id="ARBA00022723"/>
    </source>
</evidence>
<dbReference type="Pfam" id="PF00067">
    <property type="entry name" value="p450"/>
    <property type="match status" value="1"/>
</dbReference>
<feature type="binding site" description="axial binding residue" evidence="11">
    <location>
        <position position="426"/>
    </location>
    <ligand>
        <name>heme</name>
        <dbReference type="ChEBI" id="CHEBI:30413"/>
    </ligand>
    <ligandPart>
        <name>Fe</name>
        <dbReference type="ChEBI" id="CHEBI:18248"/>
    </ligandPart>
</feature>
<gene>
    <name evidence="13" type="ORF">AQUCO_11000053v1</name>
</gene>
<organism evidence="13 14">
    <name type="scientific">Aquilegia coerulea</name>
    <name type="common">Rocky mountain columbine</name>
    <dbReference type="NCBI Taxonomy" id="218851"/>
    <lineage>
        <taxon>Eukaryota</taxon>
        <taxon>Viridiplantae</taxon>
        <taxon>Streptophyta</taxon>
        <taxon>Embryophyta</taxon>
        <taxon>Tracheophyta</taxon>
        <taxon>Spermatophyta</taxon>
        <taxon>Magnoliopsida</taxon>
        <taxon>Ranunculales</taxon>
        <taxon>Ranunculaceae</taxon>
        <taxon>Thalictroideae</taxon>
        <taxon>Aquilegia</taxon>
    </lineage>
</organism>
<dbReference type="InterPro" id="IPR036396">
    <property type="entry name" value="Cyt_P450_sf"/>
</dbReference>
<dbReference type="Proteomes" id="UP000230069">
    <property type="component" value="Unassembled WGS sequence"/>
</dbReference>
<keyword evidence="4" id="KW-0812">Transmembrane</keyword>
<dbReference type="PANTHER" id="PTHR24282">
    <property type="entry name" value="CYTOCHROME P450 FAMILY MEMBER"/>
    <property type="match status" value="1"/>
</dbReference>
<dbReference type="Gene3D" id="1.10.630.10">
    <property type="entry name" value="Cytochrome P450"/>
    <property type="match status" value="1"/>
</dbReference>
<dbReference type="InterPro" id="IPR001128">
    <property type="entry name" value="Cyt_P450"/>
</dbReference>
<evidence type="ECO:0008006" key="15">
    <source>
        <dbReference type="Google" id="ProtNLM"/>
    </source>
</evidence>
<dbReference type="InterPro" id="IPR050665">
    <property type="entry name" value="Cytochrome_P450_Monooxygen"/>
</dbReference>
<accession>A0A2G5C2X7</accession>
<dbReference type="EMBL" id="KZ305126">
    <property type="protein sequence ID" value="PIA25649.1"/>
    <property type="molecule type" value="Genomic_DNA"/>
</dbReference>
<dbReference type="PROSITE" id="PS00018">
    <property type="entry name" value="EF_HAND_1"/>
    <property type="match status" value="1"/>
</dbReference>
<evidence type="ECO:0000256" key="10">
    <source>
        <dbReference type="ARBA" id="ARBA00023136"/>
    </source>
</evidence>
<keyword evidence="5 11" id="KW-0479">Metal-binding</keyword>
<dbReference type="InParanoid" id="A0A2G5C2X7"/>